<dbReference type="GO" id="GO:0008278">
    <property type="term" value="C:cohesin complex"/>
    <property type="evidence" value="ECO:0007669"/>
    <property type="project" value="InterPro"/>
</dbReference>
<dbReference type="Pfam" id="PF06470">
    <property type="entry name" value="SMC_hinge"/>
    <property type="match status" value="1"/>
</dbReference>
<evidence type="ECO:0000256" key="11">
    <source>
        <dbReference type="SAM" id="Coils"/>
    </source>
</evidence>
<keyword evidence="9" id="KW-0131">Cell cycle</keyword>
<keyword evidence="15" id="KW-1185">Reference proteome</keyword>
<evidence type="ECO:0000256" key="6">
    <source>
        <dbReference type="ARBA" id="ARBA00022776"/>
    </source>
</evidence>
<keyword evidence="8 10" id="KW-0539">Nucleus</keyword>
<feature type="domain" description="SMC hinge" evidence="13">
    <location>
        <begin position="599"/>
        <end position="715"/>
    </location>
</feature>
<evidence type="ECO:0000313" key="14">
    <source>
        <dbReference type="EMBL" id="GHJ89022.1"/>
    </source>
</evidence>
<dbReference type="CDD" id="cd03275">
    <property type="entry name" value="ABC_SMC1_euk"/>
    <property type="match status" value="2"/>
</dbReference>
<dbReference type="EMBL" id="BLZA01000035">
    <property type="protein sequence ID" value="GHJ89022.1"/>
    <property type="molecule type" value="Genomic_DNA"/>
</dbReference>
<dbReference type="Gene3D" id="1.10.287.1490">
    <property type="match status" value="1"/>
</dbReference>
<keyword evidence="5" id="KW-0132">Cell division</keyword>
<proteinExistence type="inferred from homology"/>
<accession>A0A8H3YIA9</accession>
<dbReference type="PIRSF" id="PIRSF005719">
    <property type="entry name" value="SMC"/>
    <property type="match status" value="1"/>
</dbReference>
<evidence type="ECO:0000256" key="1">
    <source>
        <dbReference type="ARBA" id="ARBA00004123"/>
    </source>
</evidence>
<dbReference type="OrthoDB" id="5575062at2759"/>
<dbReference type="GO" id="GO:0003677">
    <property type="term" value="F:DNA binding"/>
    <property type="evidence" value="ECO:0007669"/>
    <property type="project" value="TreeGrafter"/>
</dbReference>
<protein>
    <recommendedName>
        <fullName evidence="10">Structural maintenance of chromosomes protein</fullName>
    </recommendedName>
</protein>
<feature type="region of interest" description="Disordered" evidence="12">
    <location>
        <begin position="104"/>
        <end position="162"/>
    </location>
</feature>
<dbReference type="Gene3D" id="3.40.50.300">
    <property type="entry name" value="P-loop containing nucleotide triphosphate hydrolases"/>
    <property type="match status" value="2"/>
</dbReference>
<comment type="caution">
    <text evidence="14">The sequence shown here is derived from an EMBL/GenBank/DDBJ whole genome shotgun (WGS) entry which is preliminary data.</text>
</comment>
<dbReference type="InterPro" id="IPR010935">
    <property type="entry name" value="SMC_hinge"/>
</dbReference>
<feature type="region of interest" description="Disordered" evidence="12">
    <location>
        <begin position="413"/>
        <end position="452"/>
    </location>
</feature>
<evidence type="ECO:0000259" key="13">
    <source>
        <dbReference type="SMART" id="SM00968"/>
    </source>
</evidence>
<sequence length="1306" mass="148130">MPLKRLELCDFKSYRGEQVIDFGPSFFTCIIGPNGSGKSNLMDAISFVLGVKSNQLRSNVLKDLIYRGREAAQGQEDVLGAGAGGGDVGAKGRKVSKVKRIVKKPKTRKRKQREDDSDASDEEAEDEEEEEEETDEEIEVEEEEDAEVEEEGDNAERTGENDAKTAWVMAVYEDADAKEYRYKRSINGKGASTYSLNGKSVTHTTYNQSLEKHNILVKAKNFLVFQGDVEAIAQQNPKDLSRLIDQISGSLDLAEEYNRAKAEQEKYTETATVNYSKKRGITSEVRHYKEQREELDRWETLKQEREELILQHTLWRLFHIKEEMDVCQAKIDEAEDRMKGLKRDQTSQERKVHAAKQAHAKATLELKKQQTEIKQAERALEEKKPNLLTIETQIEHSKKKIATSEKLIKDVERDEARQDRTVKNLQKDLEDTRKASDAATERQREAARRKGTALRAEDLDEYRKLKAAASTQAVDERKELEARKRELKKLTDALNAAKENLAATESQQNKLEDEVSILQERQSSVEAQVEDIRKEMQKKRTELDQIQRDTSRINRLETEANERLQEALNQLLAAGVHKRENDSRAKLRETVSNLKRIFPGVHGRLGDLCQPTESRFKTAVATVLGRNNDAIVVDLEETGIACIQYMRNQRAGQATFIPLDTIQVKPTNDKLRSLGSGSRLAIDVIKYDPVLERAFQHACGSALVCDTVEIAKDRAYNKGVQVKTVTLQGTVLHKSGLITGGQIPREDRETFAEQDIQALQKRRDAMLNQLSEFAKQKPKASETAKLENELREIEASYRVLSDQSAASKHRLDGAKKELNHANETNSKQKKDLKKAQNAVDSQKAKVEQLASQVNAADDEVFADFCRRIRVANIREYEDVQLKAAQEESDALVKYRTQIARLEHQLKFETTQLEATRDRLQRLRASVERERQNLEEKLQSDLEAMQGEIRQAEEEIEELRSQLEGYETNVNEKSAVVDSARKAYNKASRALDEVSKDVSGWKDEIESLSSERYAIYRKSRLEDIELPLDKNSGSLANVPITQGDDEMDVDEGETPLRLRDFGVEVDFSYLEEEAQENGNPEYGQELEEQITNIAAEIEKMAPNTKSKDRLTAVEGKLRAIEAEGKEISIKSKEARDAFLAVKKKRCNLFNKAFNHIAERIDEVYKNLTKGKAAPVGGVAYLSLEDSEEPYLSGIKYHAMPPMKRFRDMDQLSGGEKTMAALALLFAIHSYQPSPFFVLDEVDAALDNTNVGRIANYIRQHSSATFQFIVISLKASLYEQSDCLVGVHRNQDVNSSKVLTLDLRQYTE</sequence>
<feature type="compositionally biased region" description="Acidic residues" evidence="12">
    <location>
        <begin position="115"/>
        <end position="153"/>
    </location>
</feature>
<dbReference type="GO" id="GO:0051301">
    <property type="term" value="P:cell division"/>
    <property type="evidence" value="ECO:0007669"/>
    <property type="project" value="UniProtKB-KW"/>
</dbReference>
<dbReference type="GO" id="GO:0005634">
    <property type="term" value="C:nucleus"/>
    <property type="evidence" value="ECO:0007669"/>
    <property type="project" value="UniProtKB-SubCell"/>
</dbReference>
<dbReference type="Gene3D" id="1.20.1060.20">
    <property type="match status" value="1"/>
</dbReference>
<dbReference type="GO" id="GO:0016887">
    <property type="term" value="F:ATP hydrolysis activity"/>
    <property type="evidence" value="ECO:0007669"/>
    <property type="project" value="InterPro"/>
</dbReference>
<dbReference type="GO" id="GO:0005524">
    <property type="term" value="F:ATP binding"/>
    <property type="evidence" value="ECO:0007669"/>
    <property type="project" value="InterPro"/>
</dbReference>
<evidence type="ECO:0000256" key="5">
    <source>
        <dbReference type="ARBA" id="ARBA00022618"/>
    </source>
</evidence>
<comment type="similarity">
    <text evidence="3">Belongs to the SMC family. SMC1 subfamily.</text>
</comment>
<keyword evidence="4" id="KW-0158">Chromosome</keyword>
<evidence type="ECO:0000256" key="3">
    <source>
        <dbReference type="ARBA" id="ARBA00005597"/>
    </source>
</evidence>
<dbReference type="InterPro" id="IPR036277">
    <property type="entry name" value="SMC_hinge_sf"/>
</dbReference>
<dbReference type="Gene3D" id="3.30.70.1620">
    <property type="match status" value="1"/>
</dbReference>
<evidence type="ECO:0000256" key="10">
    <source>
        <dbReference type="PIRNR" id="PIRNR005719"/>
    </source>
</evidence>
<evidence type="ECO:0000313" key="15">
    <source>
        <dbReference type="Proteomes" id="UP000620104"/>
    </source>
</evidence>
<reference evidence="14" key="1">
    <citation type="submission" date="2020-07" db="EMBL/GenBank/DDBJ databases">
        <title>Draft Genome Sequence of a Deep-Sea Yeast, Naganishia (Cryptococcus) liquefaciens strain N6.</title>
        <authorList>
            <person name="Han Y.W."/>
            <person name="Kajitani R."/>
            <person name="Morimoto H."/>
            <person name="Parhat M."/>
            <person name="Tsubouchi H."/>
            <person name="Bakenova O."/>
            <person name="Ogata M."/>
            <person name="Argunhan B."/>
            <person name="Aoki R."/>
            <person name="Kajiwara S."/>
            <person name="Itoh T."/>
            <person name="Iwasaki H."/>
        </authorList>
    </citation>
    <scope>NUCLEOTIDE SEQUENCE</scope>
    <source>
        <strain evidence="14">N6</strain>
    </source>
</reference>
<name>A0A8H3YIA9_9TREE</name>
<feature type="coiled-coil region" evidence="11">
    <location>
        <begin position="470"/>
        <end position="574"/>
    </location>
</feature>
<dbReference type="SMART" id="SM00968">
    <property type="entry name" value="SMC_hinge"/>
    <property type="match status" value="1"/>
</dbReference>
<keyword evidence="6" id="KW-0498">Mitosis</keyword>
<feature type="compositionally biased region" description="Basic and acidic residues" evidence="12">
    <location>
        <begin position="413"/>
        <end position="448"/>
    </location>
</feature>
<evidence type="ECO:0000256" key="8">
    <source>
        <dbReference type="ARBA" id="ARBA00023242"/>
    </source>
</evidence>
<dbReference type="InterPro" id="IPR003395">
    <property type="entry name" value="RecF/RecN/SMC_N"/>
</dbReference>
<evidence type="ECO:0000256" key="7">
    <source>
        <dbReference type="ARBA" id="ARBA00023054"/>
    </source>
</evidence>
<evidence type="ECO:0000256" key="2">
    <source>
        <dbReference type="ARBA" id="ARBA00004286"/>
    </source>
</evidence>
<feature type="region of interest" description="Disordered" evidence="12">
    <location>
        <begin position="817"/>
        <end position="839"/>
    </location>
</feature>
<evidence type="ECO:0000256" key="9">
    <source>
        <dbReference type="ARBA" id="ARBA00023306"/>
    </source>
</evidence>
<dbReference type="Pfam" id="PF02463">
    <property type="entry name" value="SMC_N"/>
    <property type="match status" value="2"/>
</dbReference>
<dbReference type="PANTHER" id="PTHR18937">
    <property type="entry name" value="STRUCTURAL MAINTENANCE OF CHROMOSOMES SMC FAMILY MEMBER"/>
    <property type="match status" value="1"/>
</dbReference>
<organism evidence="14 15">
    <name type="scientific">Naganishia liquefaciens</name>
    <dbReference type="NCBI Taxonomy" id="104408"/>
    <lineage>
        <taxon>Eukaryota</taxon>
        <taxon>Fungi</taxon>
        <taxon>Dikarya</taxon>
        <taxon>Basidiomycota</taxon>
        <taxon>Agaricomycotina</taxon>
        <taxon>Tremellomycetes</taxon>
        <taxon>Filobasidiales</taxon>
        <taxon>Filobasidiaceae</taxon>
        <taxon>Naganishia</taxon>
    </lineage>
</organism>
<keyword evidence="7 11" id="KW-0175">Coiled coil</keyword>
<feature type="coiled-coil region" evidence="11">
    <location>
        <begin position="884"/>
        <end position="1010"/>
    </location>
</feature>
<dbReference type="SUPFAM" id="SSF52540">
    <property type="entry name" value="P-loop containing nucleoside triphosphate hydrolases"/>
    <property type="match status" value="1"/>
</dbReference>
<evidence type="ECO:0000256" key="12">
    <source>
        <dbReference type="SAM" id="MobiDB-lite"/>
    </source>
</evidence>
<dbReference type="InterPro" id="IPR024704">
    <property type="entry name" value="SMC"/>
</dbReference>
<dbReference type="PANTHER" id="PTHR18937:SF12">
    <property type="entry name" value="STRUCTURAL MAINTENANCE OF CHROMOSOMES PROTEIN"/>
    <property type="match status" value="1"/>
</dbReference>
<comment type="subcellular location">
    <subcellularLocation>
        <location evidence="2">Chromosome</location>
    </subcellularLocation>
    <subcellularLocation>
        <location evidence="1 10">Nucleus</location>
    </subcellularLocation>
</comment>
<gene>
    <name evidence="14" type="ORF">NliqN6_5424</name>
</gene>
<dbReference type="GO" id="GO:0007062">
    <property type="term" value="P:sister chromatid cohesion"/>
    <property type="evidence" value="ECO:0007669"/>
    <property type="project" value="InterPro"/>
</dbReference>
<dbReference type="Proteomes" id="UP000620104">
    <property type="component" value="Unassembled WGS sequence"/>
</dbReference>
<evidence type="ECO:0000256" key="4">
    <source>
        <dbReference type="ARBA" id="ARBA00022454"/>
    </source>
</evidence>
<dbReference type="SUPFAM" id="SSF75553">
    <property type="entry name" value="Smc hinge domain"/>
    <property type="match status" value="1"/>
</dbReference>
<dbReference type="InterPro" id="IPR028468">
    <property type="entry name" value="Smc1_ABC"/>
</dbReference>
<dbReference type="InterPro" id="IPR027417">
    <property type="entry name" value="P-loop_NTPase"/>
</dbReference>